<evidence type="ECO:0000256" key="2">
    <source>
        <dbReference type="ARBA" id="ARBA00012438"/>
    </source>
</evidence>
<dbReference type="SMART" id="SM00387">
    <property type="entry name" value="HATPase_c"/>
    <property type="match status" value="1"/>
</dbReference>
<keyword evidence="4" id="KW-0808">Transferase</keyword>
<dbReference type="GO" id="GO:0006355">
    <property type="term" value="P:regulation of DNA-templated transcription"/>
    <property type="evidence" value="ECO:0007669"/>
    <property type="project" value="InterPro"/>
</dbReference>
<feature type="domain" description="PAS" evidence="8">
    <location>
        <begin position="1238"/>
        <end position="1310"/>
    </location>
</feature>
<dbReference type="InterPro" id="IPR036097">
    <property type="entry name" value="HisK_dim/P_sf"/>
</dbReference>
<feature type="domain" description="PAC" evidence="9">
    <location>
        <begin position="1315"/>
        <end position="1367"/>
    </location>
</feature>
<dbReference type="PROSITE" id="PS50112">
    <property type="entry name" value="PAS"/>
    <property type="match status" value="6"/>
</dbReference>
<dbReference type="InterPro" id="IPR000700">
    <property type="entry name" value="PAS-assoc_C"/>
</dbReference>
<dbReference type="InterPro" id="IPR005467">
    <property type="entry name" value="His_kinase_dom"/>
</dbReference>
<dbReference type="Pfam" id="PF08447">
    <property type="entry name" value="PAS_3"/>
    <property type="match status" value="4"/>
</dbReference>
<keyword evidence="3" id="KW-0597">Phosphoprotein</keyword>
<dbReference type="InterPro" id="IPR013656">
    <property type="entry name" value="PAS_4"/>
</dbReference>
<dbReference type="PANTHER" id="PTHR43304:SF1">
    <property type="entry name" value="PAC DOMAIN-CONTAINING PROTEIN"/>
    <property type="match status" value="1"/>
</dbReference>
<dbReference type="FunFam" id="3.30.565.10:FF:000006">
    <property type="entry name" value="Sensor histidine kinase WalK"/>
    <property type="match status" value="1"/>
</dbReference>
<dbReference type="Gene3D" id="3.30.450.20">
    <property type="entry name" value="PAS domain"/>
    <property type="match status" value="11"/>
</dbReference>
<protein>
    <recommendedName>
        <fullName evidence="2">histidine kinase</fullName>
        <ecNumber evidence="2">2.7.13.3</ecNumber>
    </recommendedName>
</protein>
<evidence type="ECO:0000313" key="11">
    <source>
        <dbReference type="Proteomes" id="UP000184513"/>
    </source>
</evidence>
<dbReference type="InterPro" id="IPR004358">
    <property type="entry name" value="Sig_transdc_His_kin-like_C"/>
</dbReference>
<sequence length="1607" mass="186280">MHQQNQDYSSFFHFNPVPCWVFDPLTFKIQEVNLAALRQYGYTAEEFLKLNLRDLHADQEIMRWLDSQNGTEKQEGNIPLGVCTHRNKSGEPMRMEVHVQRMSLQTSGLMIAMCRKVSAEEKQHNRLPEAEKMLSAVSNIGRLGYWRLDLDGRTLAWTEEVYRIWGRQPEDFAPTYDNFYQTIHPEDRDAFGKEQWQAFEGRKNLDFVHRILLPDQEIRWVHERGRLIKDSQGIPIAFEGTVQDITRQKEVERQLIQTSKKLSESEKRFRIAQEISPDGFTIFRPIKNKNGSVEDFIWIFENQAVAEINGTDPNKIIGKKLLEQFPKHRATSLFEAYVEVAITGKSRIIDEVYTGEIVPTPAWLRLVIVPMGGDIAILTQDITERKLAEDALRESEARFRTIFEIASLGIAQVDVSDGRIILVNSFYESITGYSNEALLQMNFPDLTHPDDRQKDWELFCRAARGEEEYRNEKRYIKKDGTIIWVRVHVAFIRDQSGKPKHTVAICEEITAQKQEEQRLRLLENDLSHLYQATPDVLCLTDLHGNFLKINKAGCELLGYSEEEILHHPFEEFVHPEDRDYSLRELKKVSGGENSFKFENRILTKAGNVISLSWTSNIATEDGLIYATAKDITEQKKLRELNRQASKLARIGSWEIDLAGNALFWSDMVYELHDTDPDSFEPDLKTAINFYREDFLEMVNEKVNQCQFEGVPFDFEAVLVTAKQREKWVRVIGHAEMVEGRCQRIFGSFQDIHDRKEAEFRLQSLADNLPGVVFQYHRYPDGSDALKYVTKGSLPVWGFSPEEVIANNRLVWDQISAAGDLAAVQESIVNAIKTKTKWTARWKYVLPSGEIRTHLGNGSPRFLADGSVAFNSVILDITNEARNEELLEQATDMAQIGSWELDLVNPDNDAMYWSPMTRKIIEVDEQYNPSLTGGFEFYIEKSKSLIQSAVDRLILDGKEFDEELLIRTGTGKEKWIRCIGKSERIRGKCVKIYGSFQDIHMSKTLEIRIQEILDSISDAFYAVDGDWNFTYFNREAENLLQKKAPEVIGKSIWKEFPAAIDTSLDSIYHRVVLTKQPTSFEYFFPGDGNWYEVNVYPSADGLSAYFKNINERKQAAVALEKAYQEKNDILESIGDAFFSVNRNWKVTYWNREAENFLGRKRADILGENLWDKYADAIDSEFYHQYHYALEKGEKVNFEAFYPTVQKWFGVSAYPSKDGLSVYFKDITLRKQADIRLKQANERFEKVAEATNDAIWDWNLAANTLYWGGGFEKLFGYQTQKIIPTEESWYNCIHPDDRERVKSSRDETLINPERHTWTAEYRFQNIDDSFSDIIDRGKIIRDRQGKAIRMVGAMTDITERKRFEQQLLELNQSLKQYTHELELTNEQLEQFAFIASHDLQEPLRMISSFMDQLKRKYGDRIDEKGHQYIHYATDGAKRMKQIILDLLEYSRAGKLATHTEKIKLSELIGDYQLLRRKIIAEKSVKLSQGKLPEVQAYKAPLTQTLHCLLDNAIKYSREHHNPEINLHVEDHDDFWKVCIADRGIGIDPKYFEKIFIIFQRLHNREQYSGTGIGLSIAKKHVESWGGKIWLESTPGKGSEFYFTIPKTKI</sequence>
<keyword evidence="6" id="KW-0175">Coiled coil</keyword>
<feature type="domain" description="PAS" evidence="8">
    <location>
        <begin position="1121"/>
        <end position="1191"/>
    </location>
</feature>
<dbReference type="InterPro" id="IPR003661">
    <property type="entry name" value="HisK_dim/P_dom"/>
</dbReference>
<dbReference type="InterPro" id="IPR013767">
    <property type="entry name" value="PAS_fold"/>
</dbReference>
<evidence type="ECO:0000256" key="3">
    <source>
        <dbReference type="ARBA" id="ARBA00022553"/>
    </source>
</evidence>
<dbReference type="InterPro" id="IPR035965">
    <property type="entry name" value="PAS-like_dom_sf"/>
</dbReference>
<gene>
    <name evidence="10" type="ORF">SAMN04488057_10214</name>
</gene>
<evidence type="ECO:0000259" key="7">
    <source>
        <dbReference type="PROSITE" id="PS50109"/>
    </source>
</evidence>
<evidence type="ECO:0000256" key="1">
    <source>
        <dbReference type="ARBA" id="ARBA00000085"/>
    </source>
</evidence>
<dbReference type="STRING" id="388280.SAMN04488057_10214"/>
<dbReference type="Pfam" id="PF13426">
    <property type="entry name" value="PAS_9"/>
    <property type="match status" value="1"/>
</dbReference>
<dbReference type="PROSITE" id="PS50113">
    <property type="entry name" value="PAC"/>
    <property type="match status" value="3"/>
</dbReference>
<dbReference type="SUPFAM" id="SSF55874">
    <property type="entry name" value="ATPase domain of HSP90 chaperone/DNA topoisomerase II/histidine kinase"/>
    <property type="match status" value="1"/>
</dbReference>
<dbReference type="PRINTS" id="PR00344">
    <property type="entry name" value="BCTRLSENSOR"/>
</dbReference>
<dbReference type="SMART" id="SM00086">
    <property type="entry name" value="PAC"/>
    <property type="match status" value="6"/>
</dbReference>
<dbReference type="GO" id="GO:0000155">
    <property type="term" value="F:phosphorelay sensor kinase activity"/>
    <property type="evidence" value="ECO:0007669"/>
    <property type="project" value="InterPro"/>
</dbReference>
<feature type="domain" description="PAS" evidence="8">
    <location>
        <begin position="395"/>
        <end position="466"/>
    </location>
</feature>
<evidence type="ECO:0000256" key="4">
    <source>
        <dbReference type="ARBA" id="ARBA00022679"/>
    </source>
</evidence>
<dbReference type="OrthoDB" id="9124519at2"/>
<dbReference type="CDD" id="cd00082">
    <property type="entry name" value="HisKA"/>
    <property type="match status" value="1"/>
</dbReference>
<feature type="domain" description="PAC" evidence="9">
    <location>
        <begin position="205"/>
        <end position="257"/>
    </location>
</feature>
<dbReference type="PANTHER" id="PTHR43304">
    <property type="entry name" value="PHYTOCHROME-LIKE PROTEIN CPH1"/>
    <property type="match status" value="1"/>
</dbReference>
<dbReference type="SMART" id="SM00091">
    <property type="entry name" value="PAS"/>
    <property type="match status" value="10"/>
</dbReference>
<dbReference type="Pfam" id="PF00989">
    <property type="entry name" value="PAS"/>
    <property type="match status" value="2"/>
</dbReference>
<evidence type="ECO:0000256" key="5">
    <source>
        <dbReference type="ARBA" id="ARBA00022777"/>
    </source>
</evidence>
<feature type="domain" description="PAS" evidence="8">
    <location>
        <begin position="130"/>
        <end position="202"/>
    </location>
</feature>
<dbReference type="Gene3D" id="2.10.70.100">
    <property type="match status" value="2"/>
</dbReference>
<feature type="domain" description="Histidine kinase" evidence="7">
    <location>
        <begin position="1392"/>
        <end position="1606"/>
    </location>
</feature>
<name>A0A1M7JHD2_9BACT</name>
<evidence type="ECO:0000256" key="6">
    <source>
        <dbReference type="SAM" id="Coils"/>
    </source>
</evidence>
<dbReference type="Proteomes" id="UP000184513">
    <property type="component" value="Unassembled WGS sequence"/>
</dbReference>
<dbReference type="Gene3D" id="1.10.287.130">
    <property type="match status" value="1"/>
</dbReference>
<dbReference type="NCBIfam" id="TIGR00229">
    <property type="entry name" value="sensory_box"/>
    <property type="match status" value="7"/>
</dbReference>
<accession>A0A1M7JHD2</accession>
<dbReference type="SMART" id="SM00388">
    <property type="entry name" value="HisKA"/>
    <property type="match status" value="1"/>
</dbReference>
<dbReference type="Gene3D" id="3.30.565.10">
    <property type="entry name" value="Histidine kinase-like ATPase, C-terminal domain"/>
    <property type="match status" value="1"/>
</dbReference>
<keyword evidence="11" id="KW-1185">Reference proteome</keyword>
<feature type="coiled-coil region" evidence="6">
    <location>
        <begin position="1358"/>
        <end position="1385"/>
    </location>
</feature>
<organism evidence="10 11">
    <name type="scientific">Cyclobacterium lianum</name>
    <dbReference type="NCBI Taxonomy" id="388280"/>
    <lineage>
        <taxon>Bacteria</taxon>
        <taxon>Pseudomonadati</taxon>
        <taxon>Bacteroidota</taxon>
        <taxon>Cytophagia</taxon>
        <taxon>Cytophagales</taxon>
        <taxon>Cyclobacteriaceae</taxon>
        <taxon>Cyclobacterium</taxon>
    </lineage>
</organism>
<dbReference type="PROSITE" id="PS50109">
    <property type="entry name" value="HIS_KIN"/>
    <property type="match status" value="1"/>
</dbReference>
<dbReference type="InterPro" id="IPR003594">
    <property type="entry name" value="HATPase_dom"/>
</dbReference>
<dbReference type="RefSeq" id="WP_073091586.1">
    <property type="nucleotide sequence ID" value="NZ_FRCY01000002.1"/>
</dbReference>
<dbReference type="InterPro" id="IPR052162">
    <property type="entry name" value="Sensor_kinase/Photoreceptor"/>
</dbReference>
<feature type="domain" description="PAC" evidence="9">
    <location>
        <begin position="469"/>
        <end position="521"/>
    </location>
</feature>
<evidence type="ECO:0000313" key="10">
    <source>
        <dbReference type="EMBL" id="SHM52368.1"/>
    </source>
</evidence>
<dbReference type="EMBL" id="FRCY01000002">
    <property type="protein sequence ID" value="SHM52368.1"/>
    <property type="molecule type" value="Genomic_DNA"/>
</dbReference>
<evidence type="ECO:0000259" key="9">
    <source>
        <dbReference type="PROSITE" id="PS50113"/>
    </source>
</evidence>
<comment type="catalytic activity">
    <reaction evidence="1">
        <text>ATP + protein L-histidine = ADP + protein N-phospho-L-histidine.</text>
        <dbReference type="EC" id="2.7.13.3"/>
    </reaction>
</comment>
<dbReference type="EC" id="2.7.13.3" evidence="2"/>
<dbReference type="InterPro" id="IPR001610">
    <property type="entry name" value="PAC"/>
</dbReference>
<dbReference type="Pfam" id="PF02518">
    <property type="entry name" value="HATPase_c"/>
    <property type="match status" value="1"/>
</dbReference>
<dbReference type="CDD" id="cd00130">
    <property type="entry name" value="PAS"/>
    <property type="match status" value="7"/>
</dbReference>
<reference evidence="10 11" key="1">
    <citation type="submission" date="2016-11" db="EMBL/GenBank/DDBJ databases">
        <authorList>
            <person name="Jaros S."/>
            <person name="Januszkiewicz K."/>
            <person name="Wedrychowicz H."/>
        </authorList>
    </citation>
    <scope>NUCLEOTIDE SEQUENCE [LARGE SCALE GENOMIC DNA]</scope>
    <source>
        <strain evidence="10 11">CGMCC 1.6102</strain>
    </source>
</reference>
<feature type="domain" description="PAS" evidence="8">
    <location>
        <begin position="522"/>
        <end position="592"/>
    </location>
</feature>
<dbReference type="SUPFAM" id="SSF55785">
    <property type="entry name" value="PYP-like sensor domain (PAS domain)"/>
    <property type="match status" value="11"/>
</dbReference>
<evidence type="ECO:0000259" key="8">
    <source>
        <dbReference type="PROSITE" id="PS50112"/>
    </source>
</evidence>
<dbReference type="Pfam" id="PF08448">
    <property type="entry name" value="PAS_4"/>
    <property type="match status" value="1"/>
</dbReference>
<dbReference type="InterPro" id="IPR013655">
    <property type="entry name" value="PAS_fold_3"/>
</dbReference>
<dbReference type="Pfam" id="PF00512">
    <property type="entry name" value="HisKA"/>
    <property type="match status" value="1"/>
</dbReference>
<dbReference type="SUPFAM" id="SSF47384">
    <property type="entry name" value="Homodimeric domain of signal transducing histidine kinase"/>
    <property type="match status" value="1"/>
</dbReference>
<dbReference type="InterPro" id="IPR036890">
    <property type="entry name" value="HATPase_C_sf"/>
</dbReference>
<dbReference type="InterPro" id="IPR000014">
    <property type="entry name" value="PAS"/>
</dbReference>
<keyword evidence="5" id="KW-0418">Kinase</keyword>
<proteinExistence type="predicted"/>
<feature type="domain" description="PAS" evidence="8">
    <location>
        <begin position="1004"/>
        <end position="1055"/>
    </location>
</feature>